<feature type="compositionally biased region" description="Low complexity" evidence="1">
    <location>
        <begin position="73"/>
        <end position="115"/>
    </location>
</feature>
<dbReference type="Proteomes" id="UP000481153">
    <property type="component" value="Unassembled WGS sequence"/>
</dbReference>
<gene>
    <name evidence="3" type="ORF">Ae201684_018339</name>
</gene>
<feature type="region of interest" description="Disordered" evidence="1">
    <location>
        <begin position="199"/>
        <end position="311"/>
    </location>
</feature>
<feature type="compositionally biased region" description="Low complexity" evidence="1">
    <location>
        <begin position="588"/>
        <end position="620"/>
    </location>
</feature>
<keyword evidence="2" id="KW-0732">Signal</keyword>
<feature type="compositionally biased region" description="Polar residues" evidence="1">
    <location>
        <begin position="635"/>
        <end position="649"/>
    </location>
</feature>
<evidence type="ECO:0000313" key="4">
    <source>
        <dbReference type="Proteomes" id="UP000481153"/>
    </source>
</evidence>
<feature type="signal peptide" evidence="2">
    <location>
        <begin position="1"/>
        <end position="21"/>
    </location>
</feature>
<feature type="region of interest" description="Disordered" evidence="1">
    <location>
        <begin position="384"/>
        <end position="496"/>
    </location>
</feature>
<feature type="chain" id="PRO_5026350732" description="CBM1 domain-containing protein" evidence="2">
    <location>
        <begin position="22"/>
        <end position="766"/>
    </location>
</feature>
<keyword evidence="4" id="KW-1185">Reference proteome</keyword>
<proteinExistence type="predicted"/>
<evidence type="ECO:0008006" key="5">
    <source>
        <dbReference type="Google" id="ProtNLM"/>
    </source>
</evidence>
<dbReference type="AlphaFoldDB" id="A0A6G0W657"/>
<evidence type="ECO:0000256" key="1">
    <source>
        <dbReference type="SAM" id="MobiDB-lite"/>
    </source>
</evidence>
<feature type="region of interest" description="Disordered" evidence="1">
    <location>
        <begin position="569"/>
        <end position="682"/>
    </location>
</feature>
<feature type="region of interest" description="Disordered" evidence="1">
    <location>
        <begin position="48"/>
        <end position="67"/>
    </location>
</feature>
<evidence type="ECO:0000256" key="2">
    <source>
        <dbReference type="SAM" id="SignalP"/>
    </source>
</evidence>
<sequence>MFRQTSLFVCICLLLSQTAYPQDTTTTLSPTEAPTDEVILNVTTTLAPVDDSASPSPSIVESLGDADASVAPSVAPVDVPSESPSTPASSGPSTPAPTDATTDAPTDAPSPSSTDGQGDESPAPTVQYEVSVVGDATYIVNDIPCGGSGTSCPVAGDKTWKACHSWLESYQSDDEPCVAPWDGSCEVIGTSDLGEPVRGCVWNKPTDAPSSSDNLQGDEPSATPDTTSTEAPTETPATTESPTDAPTDAPSPSSTDAQEDDVPSVTPSESPSDAPSTTLSSDAPTTTDVPTDAPSPSSTDGQGDESPAPTVQYEVSVVGDATYIVNDIPCGGSGTSCPVAGDKTWKACHSWLESYQSDDEPCVAPWDGSCEVIGTSDLGEPVRGCVWNKPTDAPSSSDNLQGDEPSATPDTTSTEAPTETPATTESPTDAPTDAPSPSSTDAQEDDVPSVTPSESPSDAPSTTLSSDAPTTTDVPTDAPSPSSTDGQGDESPAPTVQYEVSVVGDATYIVNDIPCGGSGTSCPVAGDKTWKACHSWLESYQSDDEPCVAPWDGSCEVIGTSDLGEPVRGCVWNKPTDAPSSSDNLQGDEPSATPDTTSTEAPTETPATTESPTDAPTDAPSPSSTDAQEDDVPSVTPSESPSDAPSTTLSSDAPTTTDVPTDAPSPSSTDGQGDESPAPTVQYEVSVVGDATYIVNDIPCGGSGTSCPVAGDKTWKACHSWLESYQSDDEPCVAPWDGSCEVIGTSDLGEPVRGCVWNKPTPEPSL</sequence>
<feature type="compositionally biased region" description="Polar residues" evidence="1">
    <location>
        <begin position="265"/>
        <end position="279"/>
    </location>
</feature>
<feature type="compositionally biased region" description="Low complexity" evidence="1">
    <location>
        <begin position="403"/>
        <end position="435"/>
    </location>
</feature>
<comment type="caution">
    <text evidence="3">The sequence shown here is derived from an EMBL/GenBank/DDBJ whole genome shotgun (WGS) entry which is preliminary data.</text>
</comment>
<name>A0A6G0W657_9STRA</name>
<feature type="region of interest" description="Disordered" evidence="1">
    <location>
        <begin position="73"/>
        <end position="123"/>
    </location>
</feature>
<dbReference type="VEuPathDB" id="FungiDB:AeMF1_018243"/>
<dbReference type="EMBL" id="VJMJ01000330">
    <property type="protein sequence ID" value="KAF0722606.1"/>
    <property type="molecule type" value="Genomic_DNA"/>
</dbReference>
<organism evidence="3 4">
    <name type="scientific">Aphanomyces euteiches</name>
    <dbReference type="NCBI Taxonomy" id="100861"/>
    <lineage>
        <taxon>Eukaryota</taxon>
        <taxon>Sar</taxon>
        <taxon>Stramenopiles</taxon>
        <taxon>Oomycota</taxon>
        <taxon>Saprolegniomycetes</taxon>
        <taxon>Saprolegniales</taxon>
        <taxon>Verrucalvaceae</taxon>
        <taxon>Aphanomyces</taxon>
    </lineage>
</organism>
<accession>A0A6G0W657</accession>
<feature type="compositionally biased region" description="Low complexity" evidence="1">
    <location>
        <begin position="650"/>
        <end position="670"/>
    </location>
</feature>
<protein>
    <recommendedName>
        <fullName evidence="5">CBM1 domain-containing protein</fullName>
    </recommendedName>
</protein>
<evidence type="ECO:0000313" key="3">
    <source>
        <dbReference type="EMBL" id="KAF0722606.1"/>
    </source>
</evidence>
<feature type="compositionally biased region" description="Low complexity" evidence="1">
    <location>
        <begin position="280"/>
        <end position="300"/>
    </location>
</feature>
<feature type="compositionally biased region" description="Low complexity" evidence="1">
    <location>
        <begin position="218"/>
        <end position="250"/>
    </location>
</feature>
<feature type="compositionally biased region" description="Polar residues" evidence="1">
    <location>
        <begin position="450"/>
        <end position="464"/>
    </location>
</feature>
<feature type="compositionally biased region" description="Low complexity" evidence="1">
    <location>
        <begin position="48"/>
        <end position="58"/>
    </location>
</feature>
<feature type="compositionally biased region" description="Low complexity" evidence="1">
    <location>
        <begin position="465"/>
        <end position="485"/>
    </location>
</feature>
<reference evidence="3 4" key="1">
    <citation type="submission" date="2019-07" db="EMBL/GenBank/DDBJ databases">
        <title>Genomics analysis of Aphanomyces spp. identifies a new class of oomycete effector associated with host adaptation.</title>
        <authorList>
            <person name="Gaulin E."/>
        </authorList>
    </citation>
    <scope>NUCLEOTIDE SEQUENCE [LARGE SCALE GENOMIC DNA]</scope>
    <source>
        <strain evidence="3 4">ATCC 201684</strain>
    </source>
</reference>